<protein>
    <recommendedName>
        <fullName evidence="2">Immunoglobulin I-set domain-containing protein</fullName>
    </recommendedName>
</protein>
<accession>A0AAY4B4W8</accession>
<feature type="chain" id="PRO_5044263086" description="Immunoglobulin I-set domain-containing protein" evidence="1">
    <location>
        <begin position="27"/>
        <end position="183"/>
    </location>
</feature>
<evidence type="ECO:0000313" key="3">
    <source>
        <dbReference type="Ensembl" id="ENSDCDP00010016049.1"/>
    </source>
</evidence>
<dbReference type="InterPro" id="IPR013098">
    <property type="entry name" value="Ig_I-set"/>
</dbReference>
<reference evidence="3" key="3">
    <citation type="submission" date="2025-09" db="UniProtKB">
        <authorList>
            <consortium name="Ensembl"/>
        </authorList>
    </citation>
    <scope>IDENTIFICATION</scope>
</reference>
<dbReference type="InterPro" id="IPR036179">
    <property type="entry name" value="Ig-like_dom_sf"/>
</dbReference>
<dbReference type="Gene3D" id="2.60.40.10">
    <property type="entry name" value="Immunoglobulins"/>
    <property type="match status" value="1"/>
</dbReference>
<dbReference type="Proteomes" id="UP000694580">
    <property type="component" value="Chromosome 6"/>
</dbReference>
<evidence type="ECO:0000313" key="4">
    <source>
        <dbReference type="Proteomes" id="UP000694580"/>
    </source>
</evidence>
<evidence type="ECO:0000259" key="2">
    <source>
        <dbReference type="Pfam" id="PF07679"/>
    </source>
</evidence>
<reference evidence="3" key="2">
    <citation type="submission" date="2025-08" db="UniProtKB">
        <authorList>
            <consortium name="Ensembl"/>
        </authorList>
    </citation>
    <scope>IDENTIFICATION</scope>
</reference>
<dbReference type="Ensembl" id="ENSDCDT00010017030.1">
    <property type="protein sequence ID" value="ENSDCDP00010016049.1"/>
    <property type="gene ID" value="ENSDCDG00010007384.1"/>
</dbReference>
<keyword evidence="4" id="KW-1185">Reference proteome</keyword>
<organism evidence="3 4">
    <name type="scientific">Denticeps clupeoides</name>
    <name type="common">denticle herring</name>
    <dbReference type="NCBI Taxonomy" id="299321"/>
    <lineage>
        <taxon>Eukaryota</taxon>
        <taxon>Metazoa</taxon>
        <taxon>Chordata</taxon>
        <taxon>Craniata</taxon>
        <taxon>Vertebrata</taxon>
        <taxon>Euteleostomi</taxon>
        <taxon>Actinopterygii</taxon>
        <taxon>Neopterygii</taxon>
        <taxon>Teleostei</taxon>
        <taxon>Clupei</taxon>
        <taxon>Clupeiformes</taxon>
        <taxon>Denticipitoidei</taxon>
        <taxon>Denticipitidae</taxon>
        <taxon>Denticeps</taxon>
    </lineage>
</organism>
<proteinExistence type="predicted"/>
<keyword evidence="1" id="KW-0732">Signal</keyword>
<evidence type="ECO:0000256" key="1">
    <source>
        <dbReference type="SAM" id="SignalP"/>
    </source>
</evidence>
<feature type="domain" description="Immunoglobulin I-set" evidence="2">
    <location>
        <begin position="24"/>
        <end position="110"/>
    </location>
</feature>
<reference evidence="3 4" key="1">
    <citation type="submission" date="2020-06" db="EMBL/GenBank/DDBJ databases">
        <authorList>
            <consortium name="Wellcome Sanger Institute Data Sharing"/>
        </authorList>
    </citation>
    <scope>NUCLEOTIDE SEQUENCE [LARGE SCALE GENOMIC DNA]</scope>
</reference>
<feature type="signal peptide" evidence="1">
    <location>
        <begin position="1"/>
        <end position="26"/>
    </location>
</feature>
<dbReference type="Pfam" id="PF07679">
    <property type="entry name" value="I-set"/>
    <property type="match status" value="1"/>
</dbReference>
<sequence length="183" mass="20397">SESNLSWGSPVTLVLILCAHSAVATAADDVRCKIRDRVQFRIPIRVTKQDDVRWNLEGYVAISNRKVVTEGHELLPDGSLVIMSALKNDSGNYTVDIFNQTGFWKRTEQFHLEIDGRSVRTAACPFLPFSKDDLVRKGNCQPAAEGNRSAEQFVPRAKDGISNRSRKLASTFGVTSLIKKSFR</sequence>
<dbReference type="InterPro" id="IPR013783">
    <property type="entry name" value="Ig-like_fold"/>
</dbReference>
<dbReference type="AlphaFoldDB" id="A0AAY4B4W8"/>
<name>A0AAY4B4W8_9TELE</name>
<dbReference type="SUPFAM" id="SSF48726">
    <property type="entry name" value="Immunoglobulin"/>
    <property type="match status" value="1"/>
</dbReference>